<gene>
    <name evidence="1" type="ORF">ERS007741_02819</name>
</gene>
<organism evidence="1 2">
    <name type="scientific">Mycobacterium tuberculosis</name>
    <dbReference type="NCBI Taxonomy" id="1773"/>
    <lineage>
        <taxon>Bacteria</taxon>
        <taxon>Bacillati</taxon>
        <taxon>Actinomycetota</taxon>
        <taxon>Actinomycetes</taxon>
        <taxon>Mycobacteriales</taxon>
        <taxon>Mycobacteriaceae</taxon>
        <taxon>Mycobacterium</taxon>
        <taxon>Mycobacterium tuberculosis complex</taxon>
    </lineage>
</organism>
<dbReference type="AlphaFoldDB" id="A0A655JA77"/>
<dbReference type="Proteomes" id="UP000048600">
    <property type="component" value="Unassembled WGS sequence"/>
</dbReference>
<evidence type="ECO:0000313" key="2">
    <source>
        <dbReference type="Proteomes" id="UP000048600"/>
    </source>
</evidence>
<sequence>MLMARPGSQDIDDFVDVEPTPLQWVGELVQQIEVVTLRGQPERDLGPTVRRRGRTIDVGAGLARRTCPGPARTHLVPLHRSADPVLVVQPAQLTKRRLLTHFPLSALDKLKHRDVQTSVPRPQRHSERRGRFSFAFTGVYRQYRHVAPGPGGQAIVGHCERIALRHVWLPIHRQATPRTACTR</sequence>
<accession>A0A655JA77</accession>
<evidence type="ECO:0000313" key="1">
    <source>
        <dbReference type="EMBL" id="COW62135.1"/>
    </source>
</evidence>
<protein>
    <submittedName>
        <fullName evidence="1">Uncharacterized protein</fullName>
    </submittedName>
</protein>
<dbReference type="EMBL" id="CHKL01000360">
    <property type="protein sequence ID" value="COW62135.1"/>
    <property type="molecule type" value="Genomic_DNA"/>
</dbReference>
<proteinExistence type="predicted"/>
<name>A0A655JA77_MYCTX</name>
<reference evidence="1 2" key="1">
    <citation type="submission" date="2015-03" db="EMBL/GenBank/DDBJ databases">
        <authorList>
            <consortium name="Pathogen Informatics"/>
        </authorList>
    </citation>
    <scope>NUCLEOTIDE SEQUENCE [LARGE SCALE GENOMIC DNA]</scope>
    <source>
        <strain evidence="1 2">P00601463</strain>
    </source>
</reference>